<organism evidence="1 2">
    <name type="scientific">Mycolicibacterium agri</name>
    <name type="common">Mycobacterium agri</name>
    <dbReference type="NCBI Taxonomy" id="36811"/>
    <lineage>
        <taxon>Bacteria</taxon>
        <taxon>Bacillati</taxon>
        <taxon>Actinomycetota</taxon>
        <taxon>Actinomycetes</taxon>
        <taxon>Mycobacteriales</taxon>
        <taxon>Mycobacteriaceae</taxon>
        <taxon>Mycolicibacterium</taxon>
    </lineage>
</organism>
<comment type="caution">
    <text evidence="1">The sequence shown here is derived from an EMBL/GenBank/DDBJ whole genome shotgun (WGS) entry which is preliminary data.</text>
</comment>
<reference evidence="1 2" key="1">
    <citation type="journal article" date="2019" name="Emerg. Microbes Infect.">
        <title>Comprehensive subspecies identification of 175 nontuberculous mycobacteria species based on 7547 genomic profiles.</title>
        <authorList>
            <person name="Matsumoto Y."/>
            <person name="Kinjo T."/>
            <person name="Motooka D."/>
            <person name="Nabeya D."/>
            <person name="Jung N."/>
            <person name="Uechi K."/>
            <person name="Horii T."/>
            <person name="Iida T."/>
            <person name="Fujita J."/>
            <person name="Nakamura S."/>
        </authorList>
    </citation>
    <scope>NUCLEOTIDE SEQUENCE [LARGE SCALE GENOMIC DNA]</scope>
    <source>
        <strain evidence="1 2">JCM 6377</strain>
    </source>
</reference>
<sequence length="184" mass="20241">MASYTHSRMRQGRDLVVDPQSHAGEVARFLNHVVRGPGRQDCWLWTGAIGSDGYGRFALRRGGWRQVGMVRPSRYALALALAGQPLPGEVRALHECDVTLCVRVVTEQELVAGVRPHVTAGTQRENMEQMVARGRGGGRPRLIARGAGLRARRERALALREAVRSGWDSAAVEEAMLGGQPRLW</sequence>
<proteinExistence type="predicted"/>
<accession>A0A7I9W1I8</accession>
<evidence type="ECO:0000313" key="2">
    <source>
        <dbReference type="Proteomes" id="UP000465302"/>
    </source>
</evidence>
<name>A0A7I9W1I8_MYCAG</name>
<gene>
    <name evidence="1" type="ORF">MAGR_30160</name>
</gene>
<dbReference type="AlphaFoldDB" id="A0A7I9W1I8"/>
<dbReference type="Proteomes" id="UP000465302">
    <property type="component" value="Unassembled WGS sequence"/>
</dbReference>
<evidence type="ECO:0000313" key="1">
    <source>
        <dbReference type="EMBL" id="GFG51575.1"/>
    </source>
</evidence>
<protein>
    <submittedName>
        <fullName evidence="1">Uncharacterized protein</fullName>
    </submittedName>
</protein>
<dbReference type="EMBL" id="BLKS01000001">
    <property type="protein sequence ID" value="GFG51575.1"/>
    <property type="molecule type" value="Genomic_DNA"/>
</dbReference>